<dbReference type="InterPro" id="IPR057678">
    <property type="entry name" value="DUF7918"/>
</dbReference>
<evidence type="ECO:0000256" key="1">
    <source>
        <dbReference type="SAM" id="MobiDB-lite"/>
    </source>
</evidence>
<gene>
    <name evidence="3" type="ORF">HDK90DRAFT_144151</name>
</gene>
<feature type="compositionally biased region" description="Basic and acidic residues" evidence="1">
    <location>
        <begin position="261"/>
        <end position="285"/>
    </location>
</feature>
<dbReference type="PANTHER" id="PTHR36223:SF1">
    <property type="entry name" value="TRANSCRIPTION ELONGATION FACTOR EAF N-TERMINAL DOMAIN-CONTAINING PROTEIN"/>
    <property type="match status" value="1"/>
</dbReference>
<dbReference type="PANTHER" id="PTHR36223">
    <property type="entry name" value="BETA-LACTAMASE-TYPE TRANSPEPTIDASE FOLD DOMAIN CONTAINING PROTEIN"/>
    <property type="match status" value="1"/>
</dbReference>
<evidence type="ECO:0000313" key="4">
    <source>
        <dbReference type="Proteomes" id="UP001492380"/>
    </source>
</evidence>
<dbReference type="Pfam" id="PF25534">
    <property type="entry name" value="DUF7918"/>
    <property type="match status" value="1"/>
</dbReference>
<sequence length="322" mass="37170">MGDLMDGVDIHIRVNGQRLKEYVDEDDENPPRTVVKYIVAESGAHFTVAHKFDHSFKYQNYDILLSVYLDGHRAYDAVLHKEDFHTYAERPHGEITASRSFKDGRFWERNFTFAELVIDESGEKFNANKKKSIDALGEISVKLFRVKVTSKAEQPKGDEMKDFEKQKRDAKVPEKALKGRAVSHQAKLGQLQAGRSYKSVTTHNIDPEHAPLALYSFRYRSKEALQSMYLIPRTPEPIPLEDRPIEDLTAEEMRELLRRQKEQLDRATTIKKESRNETTQLKRDSGYQGSWEDGDDLAITEDRQAKRHKKNSEIETVDLTGD</sequence>
<comment type="caution">
    <text evidence="3">The sequence shown here is derived from an EMBL/GenBank/DDBJ whole genome shotgun (WGS) entry which is preliminary data.</text>
</comment>
<evidence type="ECO:0000313" key="3">
    <source>
        <dbReference type="EMBL" id="KAK8244065.1"/>
    </source>
</evidence>
<feature type="domain" description="DUF7918" evidence="2">
    <location>
        <begin position="7"/>
        <end position="234"/>
    </location>
</feature>
<accession>A0ABR1YZX2</accession>
<dbReference type="Proteomes" id="UP001492380">
    <property type="component" value="Unassembled WGS sequence"/>
</dbReference>
<keyword evidence="4" id="KW-1185">Reference proteome</keyword>
<feature type="region of interest" description="Disordered" evidence="1">
    <location>
        <begin position="261"/>
        <end position="322"/>
    </location>
</feature>
<reference evidence="3 4" key="1">
    <citation type="submission" date="2024-04" db="EMBL/GenBank/DDBJ databases">
        <title>Phyllosticta paracitricarpa is synonymous to the EU quarantine fungus P. citricarpa based on phylogenomic analyses.</title>
        <authorList>
            <consortium name="Lawrence Berkeley National Laboratory"/>
            <person name="Van Ingen-Buijs V.A."/>
            <person name="Van Westerhoven A.C."/>
            <person name="Haridas S."/>
            <person name="Skiadas P."/>
            <person name="Martin F."/>
            <person name="Groenewald J.Z."/>
            <person name="Crous P.W."/>
            <person name="Seidl M.F."/>
        </authorList>
    </citation>
    <scope>NUCLEOTIDE SEQUENCE [LARGE SCALE GENOMIC DNA]</scope>
    <source>
        <strain evidence="3 4">CBS 123374</strain>
    </source>
</reference>
<organism evidence="3 4">
    <name type="scientific">Phyllosticta capitalensis</name>
    <dbReference type="NCBI Taxonomy" id="121624"/>
    <lineage>
        <taxon>Eukaryota</taxon>
        <taxon>Fungi</taxon>
        <taxon>Dikarya</taxon>
        <taxon>Ascomycota</taxon>
        <taxon>Pezizomycotina</taxon>
        <taxon>Dothideomycetes</taxon>
        <taxon>Dothideomycetes incertae sedis</taxon>
        <taxon>Botryosphaeriales</taxon>
        <taxon>Phyllostictaceae</taxon>
        <taxon>Phyllosticta</taxon>
    </lineage>
</organism>
<proteinExistence type="predicted"/>
<dbReference type="EMBL" id="JBBWRZ010000002">
    <property type="protein sequence ID" value="KAK8244065.1"/>
    <property type="molecule type" value="Genomic_DNA"/>
</dbReference>
<evidence type="ECO:0000259" key="2">
    <source>
        <dbReference type="Pfam" id="PF25534"/>
    </source>
</evidence>
<name>A0ABR1YZX2_9PEZI</name>
<protein>
    <recommendedName>
        <fullName evidence="2">DUF7918 domain-containing protein</fullName>
    </recommendedName>
</protein>